<dbReference type="Proteomes" id="UP000314251">
    <property type="component" value="Unassembled WGS sequence"/>
</dbReference>
<keyword evidence="6" id="KW-1185">Reference proteome</keyword>
<comment type="caution">
    <text evidence="5">The sequence shown here is derived from an EMBL/GenBank/DDBJ whole genome shotgun (WGS) entry which is preliminary data.</text>
</comment>
<evidence type="ECO:0000313" key="5">
    <source>
        <dbReference type="EMBL" id="KAB8161224.1"/>
    </source>
</evidence>
<evidence type="ECO:0000256" key="2">
    <source>
        <dbReference type="ARBA" id="ARBA00023125"/>
    </source>
</evidence>
<dbReference type="CDD" id="cd01392">
    <property type="entry name" value="HTH_LacI"/>
    <property type="match status" value="1"/>
</dbReference>
<dbReference type="Pfam" id="PF00356">
    <property type="entry name" value="LacI"/>
    <property type="match status" value="1"/>
</dbReference>
<dbReference type="GO" id="GO:0003700">
    <property type="term" value="F:DNA-binding transcription factor activity"/>
    <property type="evidence" value="ECO:0007669"/>
    <property type="project" value="TreeGrafter"/>
</dbReference>
<dbReference type="RefSeq" id="WP_139673823.1">
    <property type="nucleotide sequence ID" value="NZ_VDLY02000021.1"/>
</dbReference>
<dbReference type="InterPro" id="IPR028082">
    <property type="entry name" value="Peripla_BP_I"/>
</dbReference>
<gene>
    <name evidence="5" type="ORF">FH607_026700</name>
</gene>
<evidence type="ECO:0000313" key="6">
    <source>
        <dbReference type="Proteomes" id="UP000314251"/>
    </source>
</evidence>
<dbReference type="PROSITE" id="PS50932">
    <property type="entry name" value="HTH_LACI_2"/>
    <property type="match status" value="1"/>
</dbReference>
<dbReference type="Gene3D" id="1.10.260.40">
    <property type="entry name" value="lambda repressor-like DNA-binding domains"/>
    <property type="match status" value="1"/>
</dbReference>
<dbReference type="SMART" id="SM00354">
    <property type="entry name" value="HTH_LACI"/>
    <property type="match status" value="1"/>
</dbReference>
<keyword evidence="1" id="KW-0805">Transcription regulation</keyword>
<evidence type="ECO:0000259" key="4">
    <source>
        <dbReference type="PROSITE" id="PS50932"/>
    </source>
</evidence>
<organism evidence="5 6">
    <name type="scientific">Streptomyces mimosae</name>
    <dbReference type="NCBI Taxonomy" id="2586635"/>
    <lineage>
        <taxon>Bacteria</taxon>
        <taxon>Bacillati</taxon>
        <taxon>Actinomycetota</taxon>
        <taxon>Actinomycetes</taxon>
        <taxon>Kitasatosporales</taxon>
        <taxon>Streptomycetaceae</taxon>
        <taxon>Streptomyces</taxon>
    </lineage>
</organism>
<evidence type="ECO:0000256" key="3">
    <source>
        <dbReference type="ARBA" id="ARBA00023163"/>
    </source>
</evidence>
<sequence length="336" mass="35403">MKQRLSQVAAFAGVSEATVRRVLNGAPDVMPRTRDAVLTALDVHGFERPARFRQGRAPLVGLVIPELLNPVFPAFVQALSGLLSTHGLVPVLCNRAPDGGPDAHSINLLLQQRVAGLVFVGASYADIGEEQGRRLREERIPLVLINAADENLDLAQVNVDDALAAEQAMAHLTSLGHRRIGLILGPVGHVPSALKLRGYAAFQARRGLGSDDWRPWVAHTIFSMEGGSTVLPRLVDAGVTAVVCASDALALGAIRAARRRGLRVPEELSVVGFDDSPFLVATDPPLTTARQPVATMAAAAVASLASQLGGHAAVSELMLFEPELVVRSSTAPPPAG</sequence>
<dbReference type="OrthoDB" id="3324394at2"/>
<dbReference type="GO" id="GO:0000976">
    <property type="term" value="F:transcription cis-regulatory region binding"/>
    <property type="evidence" value="ECO:0007669"/>
    <property type="project" value="TreeGrafter"/>
</dbReference>
<dbReference type="Pfam" id="PF13377">
    <property type="entry name" value="Peripla_BP_3"/>
    <property type="match status" value="1"/>
</dbReference>
<feature type="domain" description="HTH lacI-type" evidence="4">
    <location>
        <begin position="3"/>
        <end position="57"/>
    </location>
</feature>
<keyword evidence="3" id="KW-0804">Transcription</keyword>
<reference evidence="5" key="1">
    <citation type="submission" date="2019-10" db="EMBL/GenBank/DDBJ databases">
        <title>Nonomuraea sp. nov., isolated from Phyllanthus amarus.</title>
        <authorList>
            <person name="Klykleung N."/>
            <person name="Tanasupawat S."/>
        </authorList>
    </citation>
    <scope>NUCLEOTIDE SEQUENCE [LARGE SCALE GENOMIC DNA]</scope>
    <source>
        <strain evidence="5">3MP-10</strain>
    </source>
</reference>
<dbReference type="InterPro" id="IPR046335">
    <property type="entry name" value="LacI/GalR-like_sensor"/>
</dbReference>
<name>A0A5N5ZXJ1_9ACTN</name>
<keyword evidence="2 5" id="KW-0238">DNA-binding</keyword>
<proteinExistence type="predicted"/>
<dbReference type="Gene3D" id="3.40.50.2300">
    <property type="match status" value="2"/>
</dbReference>
<dbReference type="SUPFAM" id="SSF53822">
    <property type="entry name" value="Periplasmic binding protein-like I"/>
    <property type="match status" value="1"/>
</dbReference>
<accession>A0A5N5ZXJ1</accession>
<dbReference type="PANTHER" id="PTHR30146">
    <property type="entry name" value="LACI-RELATED TRANSCRIPTIONAL REPRESSOR"/>
    <property type="match status" value="1"/>
</dbReference>
<evidence type="ECO:0000256" key="1">
    <source>
        <dbReference type="ARBA" id="ARBA00023015"/>
    </source>
</evidence>
<dbReference type="AlphaFoldDB" id="A0A5N5ZXJ1"/>
<dbReference type="InterPro" id="IPR000843">
    <property type="entry name" value="HTH_LacI"/>
</dbReference>
<dbReference type="SUPFAM" id="SSF47413">
    <property type="entry name" value="lambda repressor-like DNA-binding domains"/>
    <property type="match status" value="1"/>
</dbReference>
<dbReference type="PANTHER" id="PTHR30146:SF153">
    <property type="entry name" value="LACTOSE OPERON REPRESSOR"/>
    <property type="match status" value="1"/>
</dbReference>
<protein>
    <submittedName>
        <fullName evidence="5">LacI family DNA-binding transcriptional regulator</fullName>
    </submittedName>
</protein>
<dbReference type="InterPro" id="IPR010982">
    <property type="entry name" value="Lambda_DNA-bd_dom_sf"/>
</dbReference>
<dbReference type="EMBL" id="VDLY02000021">
    <property type="protein sequence ID" value="KAB8161224.1"/>
    <property type="molecule type" value="Genomic_DNA"/>
</dbReference>